<dbReference type="SUPFAM" id="SSF89796">
    <property type="entry name" value="CoA-transferase family III (CaiB/BaiF)"/>
    <property type="match status" value="1"/>
</dbReference>
<evidence type="ECO:0000313" key="2">
    <source>
        <dbReference type="Proteomes" id="UP000000936"/>
    </source>
</evidence>
<sequence length="173" mass="19323">MPTRNVYVSEPDLPVFDAAAQLAGSLSTAVAAGLRLYLAEHEKQQGRHDMKTIEVDVDEGPIVATKRFAGRQLLRWSAEDGTRSHSFRIFRTANDQFAVYARDDPNWAAISDPADDNPIWNNPKTWGGDWWRKGRRELKVFATIADMRGVLPDELVAAVGQAVEHPPVEDLDI</sequence>
<dbReference type="AlphaFoldDB" id="D7GI20"/>
<evidence type="ECO:0000313" key="1">
    <source>
        <dbReference type="EMBL" id="CBL55742.1"/>
    </source>
</evidence>
<dbReference type="Proteomes" id="UP000000936">
    <property type="component" value="Chromosome"/>
</dbReference>
<dbReference type="InterPro" id="IPR023606">
    <property type="entry name" value="CoA-Trfase_III_dom_1_sf"/>
</dbReference>
<gene>
    <name evidence="1" type="ordered locus">PFREUD_02270</name>
</gene>
<protein>
    <recommendedName>
        <fullName evidence="3">EXLDI protein</fullName>
    </recommendedName>
</protein>
<name>D7GI20_PROFC</name>
<reference evidence="1 2" key="1">
    <citation type="journal article" date="2010" name="PLoS ONE">
        <title>The complete genome of Propionibacterium freudenreichii CIRM-BIA1, a hardy actinobacterium with food and probiotic applications.</title>
        <authorList>
            <person name="Falentin H."/>
            <person name="Deutsch S.M."/>
            <person name="Jan G."/>
            <person name="Loux V."/>
            <person name="Thierry A."/>
            <person name="Parayre S."/>
            <person name="Maillard M.B."/>
            <person name="Dherbecourt J."/>
            <person name="Cousin F.J."/>
            <person name="Jardin J."/>
            <person name="Siguier P."/>
            <person name="Couloux A."/>
            <person name="Barbe V."/>
            <person name="Vacherie B."/>
            <person name="Wincker P."/>
            <person name="Gibrat J.F."/>
            <person name="Gaillardin C."/>
            <person name="Lortal S."/>
        </authorList>
    </citation>
    <scope>NUCLEOTIDE SEQUENCE [LARGE SCALE GENOMIC DNA]</scope>
    <source>
        <strain evidence="2">ATCC 9614 / DSM 4902 / CIP 103027 / NCIMB 8099 / CIRM-BIA1</strain>
    </source>
</reference>
<proteinExistence type="predicted"/>
<organism evidence="1 2">
    <name type="scientific">Propionibacterium freudenreichii subsp. shermanii (strain ATCC 9614 / DSM 4902 / CIP 103027 / NCIMB 8099 / CIRM-BIA1)</name>
    <dbReference type="NCBI Taxonomy" id="754252"/>
    <lineage>
        <taxon>Bacteria</taxon>
        <taxon>Bacillati</taxon>
        <taxon>Actinomycetota</taxon>
        <taxon>Actinomycetes</taxon>
        <taxon>Propionibacteriales</taxon>
        <taxon>Propionibacteriaceae</taxon>
        <taxon>Propionibacterium</taxon>
    </lineage>
</organism>
<dbReference type="HOGENOM" id="CLU_112893_1_0_11"/>
<dbReference type="eggNOG" id="ENOG50324T6">
    <property type="taxonomic scope" value="Bacteria"/>
</dbReference>
<keyword evidence="2" id="KW-1185">Reference proteome</keyword>
<dbReference type="InterPro" id="IPR027580">
    <property type="entry name" value="EXLDI"/>
</dbReference>
<dbReference type="STRING" id="754252.PFREUD_02270"/>
<dbReference type="NCBIfam" id="TIGR04342">
    <property type="entry name" value="EXLDI"/>
    <property type="match status" value="1"/>
</dbReference>
<dbReference type="RefSeq" id="WP_013160150.1">
    <property type="nucleotide sequence ID" value="NC_014215.1"/>
</dbReference>
<accession>D7GI20</accession>
<dbReference type="KEGG" id="pfr:PFREUD_02270"/>
<evidence type="ECO:0008006" key="3">
    <source>
        <dbReference type="Google" id="ProtNLM"/>
    </source>
</evidence>
<dbReference type="EMBL" id="FN806773">
    <property type="protein sequence ID" value="CBL55742.1"/>
    <property type="molecule type" value="Genomic_DNA"/>
</dbReference>